<accession>A0A183DSY6</accession>
<dbReference type="Gene3D" id="1.10.3080.10">
    <property type="entry name" value="Clc chloride channel"/>
    <property type="match status" value="1"/>
</dbReference>
<name>A0A183DSY6_9BILA</name>
<organism evidence="7">
    <name type="scientific">Gongylonema pulchrum</name>
    <dbReference type="NCBI Taxonomy" id="637853"/>
    <lineage>
        <taxon>Eukaryota</taxon>
        <taxon>Metazoa</taxon>
        <taxon>Ecdysozoa</taxon>
        <taxon>Nematoda</taxon>
        <taxon>Chromadorea</taxon>
        <taxon>Rhabditida</taxon>
        <taxon>Spirurina</taxon>
        <taxon>Spiruromorpha</taxon>
        <taxon>Spiruroidea</taxon>
        <taxon>Gongylonematidae</taxon>
        <taxon>Gongylonema</taxon>
    </lineage>
</organism>
<feature type="transmembrane region" description="Helical" evidence="6">
    <location>
        <begin position="41"/>
        <end position="62"/>
    </location>
</feature>
<proteinExistence type="predicted"/>
<keyword evidence="3" id="KW-0677">Repeat</keyword>
<dbReference type="PANTHER" id="PTHR45720:SF5">
    <property type="entry name" value="CHLORIDE CHANNEL PROTEIN"/>
    <property type="match status" value="1"/>
</dbReference>
<dbReference type="PANTHER" id="PTHR45720">
    <property type="entry name" value="CHLORIDE CHANNEL PROTEIN 2"/>
    <property type="match status" value="1"/>
</dbReference>
<dbReference type="AlphaFoldDB" id="A0A183DSY6"/>
<feature type="transmembrane region" description="Helical" evidence="6">
    <location>
        <begin position="69"/>
        <end position="87"/>
    </location>
</feature>
<keyword evidence="2 6" id="KW-0812">Transmembrane</keyword>
<dbReference type="PRINTS" id="PR00762">
    <property type="entry name" value="CLCHANNEL"/>
</dbReference>
<dbReference type="GO" id="GO:0005886">
    <property type="term" value="C:plasma membrane"/>
    <property type="evidence" value="ECO:0007669"/>
    <property type="project" value="TreeGrafter"/>
</dbReference>
<dbReference type="GO" id="GO:0005247">
    <property type="term" value="F:voltage-gated chloride channel activity"/>
    <property type="evidence" value="ECO:0007669"/>
    <property type="project" value="TreeGrafter"/>
</dbReference>
<protein>
    <submittedName>
        <fullName evidence="7">Aquaporin</fullName>
    </submittedName>
</protein>
<feature type="transmembrane region" description="Helical" evidence="6">
    <location>
        <begin position="99"/>
        <end position="123"/>
    </location>
</feature>
<evidence type="ECO:0000313" key="7">
    <source>
        <dbReference type="WBParaSite" id="GPUH_0001184101-mRNA-1"/>
    </source>
</evidence>
<sequence>LADFISNCTFMLSNVTERGCSLDRIGHWIGPSGELHPLSSLAVYFCVYFILVAICVSLAVPAGIFVPSFVIGACGGRIIGEVMASLYPQGIRGPDGPQIFPGLYAVVGASFFFFCFTHHFYIYRIQK</sequence>
<dbReference type="InterPro" id="IPR001807">
    <property type="entry name" value="ClC"/>
</dbReference>
<reference evidence="7" key="1">
    <citation type="submission" date="2016-06" db="UniProtKB">
        <authorList>
            <consortium name="WormBaseParasite"/>
        </authorList>
    </citation>
    <scope>IDENTIFICATION</scope>
</reference>
<dbReference type="InterPro" id="IPR050970">
    <property type="entry name" value="Cl_channel_volt-gated"/>
</dbReference>
<evidence type="ECO:0000256" key="1">
    <source>
        <dbReference type="ARBA" id="ARBA00004141"/>
    </source>
</evidence>
<dbReference type="SUPFAM" id="SSF81340">
    <property type="entry name" value="Clc chloride channel"/>
    <property type="match status" value="1"/>
</dbReference>
<evidence type="ECO:0000256" key="5">
    <source>
        <dbReference type="ARBA" id="ARBA00023136"/>
    </source>
</evidence>
<evidence type="ECO:0000256" key="3">
    <source>
        <dbReference type="ARBA" id="ARBA00022737"/>
    </source>
</evidence>
<dbReference type="InterPro" id="IPR014743">
    <property type="entry name" value="Cl-channel_core"/>
</dbReference>
<comment type="subcellular location">
    <subcellularLocation>
        <location evidence="1">Membrane</location>
        <topology evidence="1">Multi-pass membrane protein</topology>
    </subcellularLocation>
</comment>
<evidence type="ECO:0000256" key="2">
    <source>
        <dbReference type="ARBA" id="ARBA00022692"/>
    </source>
</evidence>
<evidence type="ECO:0000256" key="4">
    <source>
        <dbReference type="ARBA" id="ARBA00022989"/>
    </source>
</evidence>
<dbReference type="Pfam" id="PF00654">
    <property type="entry name" value="Voltage_CLC"/>
    <property type="match status" value="1"/>
</dbReference>
<dbReference type="WBParaSite" id="GPUH_0001184101-mRNA-1">
    <property type="protein sequence ID" value="GPUH_0001184101-mRNA-1"/>
    <property type="gene ID" value="GPUH_0001184101"/>
</dbReference>
<keyword evidence="5 6" id="KW-0472">Membrane</keyword>
<evidence type="ECO:0000256" key="6">
    <source>
        <dbReference type="SAM" id="Phobius"/>
    </source>
</evidence>
<keyword evidence="4 6" id="KW-1133">Transmembrane helix</keyword>